<gene>
    <name evidence="13" type="ORF">P3F81_02320</name>
</gene>
<evidence type="ECO:0000256" key="8">
    <source>
        <dbReference type="ARBA" id="ARBA00022989"/>
    </source>
</evidence>
<reference evidence="13" key="1">
    <citation type="submission" date="2023-03" db="EMBL/GenBank/DDBJ databases">
        <title>Selenobaculum gbiensis gen. nov. sp. nov., a new bacterium isolated from the gut microbiota of IBD patient.</title>
        <authorList>
            <person name="Yeo S."/>
            <person name="Park H."/>
            <person name="Huh C.S."/>
        </authorList>
    </citation>
    <scope>NUCLEOTIDE SEQUENCE</scope>
    <source>
        <strain evidence="13">ICN-92133</strain>
    </source>
</reference>
<dbReference type="RefSeq" id="WP_147666699.1">
    <property type="nucleotide sequence ID" value="NZ_CP120678.1"/>
</dbReference>
<dbReference type="Pfam" id="PF03544">
    <property type="entry name" value="TonB_C"/>
    <property type="match status" value="1"/>
</dbReference>
<evidence type="ECO:0000256" key="6">
    <source>
        <dbReference type="ARBA" id="ARBA00022692"/>
    </source>
</evidence>
<keyword evidence="4" id="KW-1003">Cell membrane</keyword>
<dbReference type="GO" id="GO:0015031">
    <property type="term" value="P:protein transport"/>
    <property type="evidence" value="ECO:0007669"/>
    <property type="project" value="UniProtKB-KW"/>
</dbReference>
<evidence type="ECO:0000256" key="10">
    <source>
        <dbReference type="SAM" id="MobiDB-lite"/>
    </source>
</evidence>
<dbReference type="Proteomes" id="UP001243623">
    <property type="component" value="Chromosome"/>
</dbReference>
<dbReference type="InterPro" id="IPR051045">
    <property type="entry name" value="TonB-dependent_transducer"/>
</dbReference>
<evidence type="ECO:0000256" key="3">
    <source>
        <dbReference type="ARBA" id="ARBA00022448"/>
    </source>
</evidence>
<dbReference type="NCBIfam" id="TIGR01352">
    <property type="entry name" value="tonB_Cterm"/>
    <property type="match status" value="1"/>
</dbReference>
<keyword evidence="9 11" id="KW-0472">Membrane</keyword>
<evidence type="ECO:0000313" key="13">
    <source>
        <dbReference type="EMBL" id="WIW71187.1"/>
    </source>
</evidence>
<dbReference type="PANTHER" id="PTHR33446">
    <property type="entry name" value="PROTEIN TONB-RELATED"/>
    <property type="match status" value="1"/>
</dbReference>
<dbReference type="InterPro" id="IPR037682">
    <property type="entry name" value="TonB_C"/>
</dbReference>
<dbReference type="GO" id="GO:0055085">
    <property type="term" value="P:transmembrane transport"/>
    <property type="evidence" value="ECO:0007669"/>
    <property type="project" value="InterPro"/>
</dbReference>
<dbReference type="PANTHER" id="PTHR33446:SF2">
    <property type="entry name" value="PROTEIN TONB"/>
    <property type="match status" value="1"/>
</dbReference>
<keyword evidence="7" id="KW-0653">Protein transport</keyword>
<evidence type="ECO:0000256" key="7">
    <source>
        <dbReference type="ARBA" id="ARBA00022927"/>
    </source>
</evidence>
<proteinExistence type="inferred from homology"/>
<protein>
    <submittedName>
        <fullName evidence="13">TonB family protein</fullName>
    </submittedName>
</protein>
<dbReference type="PROSITE" id="PS52015">
    <property type="entry name" value="TONB_CTD"/>
    <property type="match status" value="1"/>
</dbReference>
<feature type="compositionally biased region" description="Low complexity" evidence="10">
    <location>
        <begin position="127"/>
        <end position="136"/>
    </location>
</feature>
<keyword evidence="3" id="KW-0813">Transport</keyword>
<dbReference type="InterPro" id="IPR006260">
    <property type="entry name" value="TonB/TolA_C"/>
</dbReference>
<comment type="subcellular location">
    <subcellularLocation>
        <location evidence="1">Cell inner membrane</location>
        <topology evidence="1">Single-pass membrane protein</topology>
        <orientation evidence="1">Periplasmic side</orientation>
    </subcellularLocation>
</comment>
<name>A0A9Y2AIY9_9FIRM</name>
<dbReference type="Gene3D" id="3.30.1150.10">
    <property type="match status" value="1"/>
</dbReference>
<evidence type="ECO:0000313" key="14">
    <source>
        <dbReference type="Proteomes" id="UP001243623"/>
    </source>
</evidence>
<dbReference type="GO" id="GO:0098797">
    <property type="term" value="C:plasma membrane protein complex"/>
    <property type="evidence" value="ECO:0007669"/>
    <property type="project" value="TreeGrafter"/>
</dbReference>
<evidence type="ECO:0000256" key="11">
    <source>
        <dbReference type="SAM" id="Phobius"/>
    </source>
</evidence>
<feature type="region of interest" description="Disordered" evidence="10">
    <location>
        <begin position="98"/>
        <end position="136"/>
    </location>
</feature>
<dbReference type="KEGG" id="sgbi:P3F81_02320"/>
<dbReference type="GO" id="GO:0031992">
    <property type="term" value="F:energy transducer activity"/>
    <property type="evidence" value="ECO:0007669"/>
    <property type="project" value="TreeGrafter"/>
</dbReference>
<keyword evidence="8 11" id="KW-1133">Transmembrane helix</keyword>
<feature type="domain" description="TonB C-terminal" evidence="12">
    <location>
        <begin position="160"/>
        <end position="248"/>
    </location>
</feature>
<organism evidence="13 14">
    <name type="scientific">Selenobaculum gibii</name>
    <dbReference type="NCBI Taxonomy" id="3054208"/>
    <lineage>
        <taxon>Bacteria</taxon>
        <taxon>Bacillati</taxon>
        <taxon>Bacillota</taxon>
        <taxon>Negativicutes</taxon>
        <taxon>Selenomonadales</taxon>
        <taxon>Selenomonadaceae</taxon>
        <taxon>Selenobaculum</taxon>
    </lineage>
</organism>
<keyword evidence="14" id="KW-1185">Reference proteome</keyword>
<dbReference type="SUPFAM" id="SSF74653">
    <property type="entry name" value="TolA/TonB C-terminal domain"/>
    <property type="match status" value="1"/>
</dbReference>
<keyword evidence="6 11" id="KW-0812">Transmembrane</keyword>
<keyword evidence="5" id="KW-0997">Cell inner membrane</keyword>
<dbReference type="EMBL" id="CP120678">
    <property type="protein sequence ID" value="WIW71187.1"/>
    <property type="molecule type" value="Genomic_DNA"/>
</dbReference>
<accession>A0A9Y2AIY9</accession>
<dbReference type="AlphaFoldDB" id="A0A9Y2AIY9"/>
<evidence type="ECO:0000259" key="12">
    <source>
        <dbReference type="PROSITE" id="PS52015"/>
    </source>
</evidence>
<evidence type="ECO:0000256" key="4">
    <source>
        <dbReference type="ARBA" id="ARBA00022475"/>
    </source>
</evidence>
<comment type="similarity">
    <text evidence="2">Belongs to the TonB family.</text>
</comment>
<evidence type="ECO:0000256" key="9">
    <source>
        <dbReference type="ARBA" id="ARBA00023136"/>
    </source>
</evidence>
<evidence type="ECO:0000256" key="5">
    <source>
        <dbReference type="ARBA" id="ARBA00022519"/>
    </source>
</evidence>
<evidence type="ECO:0000256" key="1">
    <source>
        <dbReference type="ARBA" id="ARBA00004383"/>
    </source>
</evidence>
<feature type="transmembrane region" description="Helical" evidence="11">
    <location>
        <begin position="12"/>
        <end position="31"/>
    </location>
</feature>
<sequence>MQTYCSDFLGRSFRISCAIHVLLLALMGTTFSEMHKPEKNVDEYIFIDIEEPAAQVDEKSFITNHLEQVIQPPSLTKNSAMQEQKNLTQQQVTAQSSYHKDKQAIGSVNAPTSGSAGYGLESNRNDAGAGQEKAQGQADFVSATSEAITSGGYQTVNIAQLATQFASLVEAKKEYPYIALKRGETGRVGVLVRLNADGSLAAAEVMQSSGVKSLDAGAIKAVQKACPFIHGAKQVIEFMVPIYYELNG</sequence>
<evidence type="ECO:0000256" key="2">
    <source>
        <dbReference type="ARBA" id="ARBA00006555"/>
    </source>
</evidence>